<evidence type="ECO:0000259" key="9">
    <source>
        <dbReference type="PROSITE" id="PS51194"/>
    </source>
</evidence>
<evidence type="ECO:0000256" key="2">
    <source>
        <dbReference type="ARBA" id="ARBA00022801"/>
    </source>
</evidence>
<dbReference type="InterPro" id="IPR014001">
    <property type="entry name" value="Helicase_ATP-bd"/>
</dbReference>
<evidence type="ECO:0000259" key="8">
    <source>
        <dbReference type="PROSITE" id="PS51192"/>
    </source>
</evidence>
<dbReference type="PROSITE" id="PS51192">
    <property type="entry name" value="HELICASE_ATP_BIND_1"/>
    <property type="match status" value="1"/>
</dbReference>
<dbReference type="OrthoDB" id="9805696at2"/>
<dbReference type="GO" id="GO:0003676">
    <property type="term" value="F:nucleic acid binding"/>
    <property type="evidence" value="ECO:0007669"/>
    <property type="project" value="InterPro"/>
</dbReference>
<evidence type="ECO:0000256" key="6">
    <source>
        <dbReference type="PROSITE-ProRule" id="PRU00552"/>
    </source>
</evidence>
<organism evidence="11 12">
    <name type="scientific">Methylocystis heyeri</name>
    <dbReference type="NCBI Taxonomy" id="391905"/>
    <lineage>
        <taxon>Bacteria</taxon>
        <taxon>Pseudomonadati</taxon>
        <taxon>Pseudomonadota</taxon>
        <taxon>Alphaproteobacteria</taxon>
        <taxon>Hyphomicrobiales</taxon>
        <taxon>Methylocystaceae</taxon>
        <taxon>Methylocystis</taxon>
    </lineage>
</organism>
<feature type="domain" description="Helicase ATP-binding" evidence="8">
    <location>
        <begin position="33"/>
        <end position="208"/>
    </location>
</feature>
<evidence type="ECO:0000256" key="1">
    <source>
        <dbReference type="ARBA" id="ARBA00022741"/>
    </source>
</evidence>
<dbReference type="SUPFAM" id="SSF52540">
    <property type="entry name" value="P-loop containing nucleoside triphosphate hydrolases"/>
    <property type="match status" value="1"/>
</dbReference>
<keyword evidence="3 11" id="KW-0347">Helicase</keyword>
<evidence type="ECO:0000313" key="11">
    <source>
        <dbReference type="EMBL" id="QGM44911.1"/>
    </source>
</evidence>
<dbReference type="KEGG" id="mhey:H2LOC_003970"/>
<feature type="domain" description="DEAD-box RNA helicase Q" evidence="10">
    <location>
        <begin position="2"/>
        <end position="30"/>
    </location>
</feature>
<evidence type="ECO:0000259" key="10">
    <source>
        <dbReference type="PROSITE" id="PS51195"/>
    </source>
</evidence>
<feature type="domain" description="Helicase C-terminal" evidence="9">
    <location>
        <begin position="235"/>
        <end position="379"/>
    </location>
</feature>
<name>A0A6B8KCU5_9HYPH</name>
<dbReference type="Proteomes" id="UP000309061">
    <property type="component" value="Chromosome"/>
</dbReference>
<dbReference type="PROSITE" id="PS51195">
    <property type="entry name" value="Q_MOTIF"/>
    <property type="match status" value="1"/>
</dbReference>
<dbReference type="Pfam" id="PF00271">
    <property type="entry name" value="Helicase_C"/>
    <property type="match status" value="1"/>
</dbReference>
<dbReference type="CDD" id="cd00268">
    <property type="entry name" value="DEADc"/>
    <property type="match status" value="1"/>
</dbReference>
<dbReference type="GO" id="GO:0003724">
    <property type="term" value="F:RNA helicase activity"/>
    <property type="evidence" value="ECO:0007669"/>
    <property type="project" value="InterPro"/>
</dbReference>
<dbReference type="InterPro" id="IPR044742">
    <property type="entry name" value="DEAD/DEAH_RhlB"/>
</dbReference>
<dbReference type="InterPro" id="IPR001650">
    <property type="entry name" value="Helicase_C-like"/>
</dbReference>
<dbReference type="PANTHER" id="PTHR47959">
    <property type="entry name" value="ATP-DEPENDENT RNA HELICASE RHLE-RELATED"/>
    <property type="match status" value="1"/>
</dbReference>
<feature type="region of interest" description="Disordered" evidence="7">
    <location>
        <begin position="367"/>
        <end position="441"/>
    </location>
</feature>
<dbReference type="GO" id="GO:0016787">
    <property type="term" value="F:hydrolase activity"/>
    <property type="evidence" value="ECO:0007669"/>
    <property type="project" value="UniProtKB-KW"/>
</dbReference>
<dbReference type="InterPro" id="IPR011545">
    <property type="entry name" value="DEAD/DEAH_box_helicase_dom"/>
</dbReference>
<proteinExistence type="inferred from homology"/>
<comment type="similarity">
    <text evidence="5">Belongs to the DEAD box helicase family.</text>
</comment>
<dbReference type="InterPro" id="IPR027417">
    <property type="entry name" value="P-loop_NTPase"/>
</dbReference>
<evidence type="ECO:0000256" key="4">
    <source>
        <dbReference type="ARBA" id="ARBA00022840"/>
    </source>
</evidence>
<keyword evidence="4" id="KW-0067">ATP-binding</keyword>
<dbReference type="CDD" id="cd18787">
    <property type="entry name" value="SF2_C_DEAD"/>
    <property type="match status" value="1"/>
</dbReference>
<dbReference type="Gene3D" id="3.40.50.300">
    <property type="entry name" value="P-loop containing nucleotide triphosphate hydrolases"/>
    <property type="match status" value="2"/>
</dbReference>
<dbReference type="PANTHER" id="PTHR47959:SF13">
    <property type="entry name" value="ATP-DEPENDENT RNA HELICASE RHLE"/>
    <property type="match status" value="1"/>
</dbReference>
<evidence type="ECO:0000256" key="3">
    <source>
        <dbReference type="ARBA" id="ARBA00022806"/>
    </source>
</evidence>
<dbReference type="EMBL" id="CP046052">
    <property type="protein sequence ID" value="QGM44911.1"/>
    <property type="molecule type" value="Genomic_DNA"/>
</dbReference>
<feature type="compositionally biased region" description="Basic and acidic residues" evidence="7">
    <location>
        <begin position="371"/>
        <end position="389"/>
    </location>
</feature>
<accession>A0A6B8KCU5</accession>
<dbReference type="GO" id="GO:0005524">
    <property type="term" value="F:ATP binding"/>
    <property type="evidence" value="ECO:0007669"/>
    <property type="project" value="UniProtKB-KW"/>
</dbReference>
<dbReference type="PROSITE" id="PS51194">
    <property type="entry name" value="HELICASE_CTER"/>
    <property type="match status" value="1"/>
</dbReference>
<reference evidence="11 12" key="1">
    <citation type="submission" date="2019-11" db="EMBL/GenBank/DDBJ databases">
        <title>The genome sequence of Methylocystis heyeri.</title>
        <authorList>
            <person name="Oshkin I.Y."/>
            <person name="Miroshnikov K."/>
            <person name="Dedysh S.N."/>
        </authorList>
    </citation>
    <scope>NUCLEOTIDE SEQUENCE [LARGE SCALE GENOMIC DNA]</scope>
    <source>
        <strain evidence="11 12">H2</strain>
    </source>
</reference>
<keyword evidence="1" id="KW-0547">Nucleotide-binding</keyword>
<dbReference type="InterPro" id="IPR014014">
    <property type="entry name" value="RNA_helicase_DEAD_Q_motif"/>
</dbReference>
<dbReference type="SMART" id="SM00490">
    <property type="entry name" value="HELICc"/>
    <property type="match status" value="1"/>
</dbReference>
<dbReference type="InterPro" id="IPR050079">
    <property type="entry name" value="DEAD_box_RNA_helicase"/>
</dbReference>
<sequence>MTKFSDLGLAETLLRALDREGYETPTSIQAQSIPLLLQGRDLLGIAQTGTGKTASFALPILNRLLADRRRPAPFTARALVLAPTRELAAQIADSFRAYGQFMRPSVGVIVGGVSHRPQVDMLARGLDVLVATPGRLLDHIASGRFKPAAIEAFVLDEADHMLDLGFIVPIRQIVSKLPKQRQTLLFSATMPKEIAGLAQDMLNDPAQVSVTPAATTAERVDQHVFLIDGGAKRNLLVELMNDAEVSRAIVFTRTKRGADRVAQHLEAAGVGAEAIHGNKSQNQRIRALDGFRSGRTRVLVATDIAARGIDVDGVSHVVNFELPEVPEAYVHRIGRTARAGATGRAISLCDNSERPLLRQIEKLTRQALPFTDRRSEEGRAEEARPERRTPRGGAPKGDVGARNGQQPPRRDGQHRDAPRSRGARPQQSSNGSRRQRPAYGA</sequence>
<dbReference type="Pfam" id="PF00270">
    <property type="entry name" value="DEAD"/>
    <property type="match status" value="1"/>
</dbReference>
<evidence type="ECO:0000313" key="12">
    <source>
        <dbReference type="Proteomes" id="UP000309061"/>
    </source>
</evidence>
<feature type="compositionally biased region" description="Basic and acidic residues" evidence="7">
    <location>
        <begin position="408"/>
        <end position="419"/>
    </location>
</feature>
<dbReference type="AlphaFoldDB" id="A0A6B8KCU5"/>
<evidence type="ECO:0000256" key="7">
    <source>
        <dbReference type="SAM" id="MobiDB-lite"/>
    </source>
</evidence>
<protein>
    <submittedName>
        <fullName evidence="11">DEAD/DEAH box helicase</fullName>
    </submittedName>
</protein>
<dbReference type="GO" id="GO:0005829">
    <property type="term" value="C:cytosol"/>
    <property type="evidence" value="ECO:0007669"/>
    <property type="project" value="TreeGrafter"/>
</dbReference>
<feature type="short sequence motif" description="Q motif" evidence="6">
    <location>
        <begin position="2"/>
        <end position="30"/>
    </location>
</feature>
<dbReference type="SMART" id="SM00487">
    <property type="entry name" value="DEXDc"/>
    <property type="match status" value="1"/>
</dbReference>
<gene>
    <name evidence="11" type="ORF">H2LOC_003970</name>
</gene>
<keyword evidence="2" id="KW-0378">Hydrolase</keyword>
<evidence type="ECO:0000256" key="5">
    <source>
        <dbReference type="ARBA" id="ARBA00038437"/>
    </source>
</evidence>
<dbReference type="RefSeq" id="WP_136495202.1">
    <property type="nucleotide sequence ID" value="NZ_CP046052.1"/>
</dbReference>
<keyword evidence="12" id="KW-1185">Reference proteome</keyword>